<dbReference type="InterPro" id="IPR038625">
    <property type="entry name" value="R_equi_Vir_sf"/>
</dbReference>
<dbReference type="Proteomes" id="UP000283568">
    <property type="component" value="Unassembled WGS sequence"/>
</dbReference>
<comment type="caution">
    <text evidence="1">The sequence shown here is derived from an EMBL/GenBank/DDBJ whole genome shotgun (WGS) entry which is preliminary data.</text>
</comment>
<gene>
    <name evidence="2" type="ORF">BDE27_3007</name>
    <name evidence="1" type="ORF">Xehl_03030</name>
</gene>
<dbReference type="Proteomes" id="UP000225605">
    <property type="component" value="Unassembled WGS sequence"/>
</dbReference>
<keyword evidence="4" id="KW-1185">Reference proteome</keyword>
<reference evidence="1 3" key="1">
    <citation type="journal article" date="2017" name="Nat. Microbiol.">
        <title>Natural product diversity associated with the nematode symbionts Photorhabdus and Xenorhabdus.</title>
        <authorList>
            <person name="Tobias N.J."/>
            <person name="Wolff H."/>
            <person name="Djahanschiri B."/>
            <person name="Grundmann F."/>
            <person name="Kronenwerth M."/>
            <person name="Shi Y.M."/>
            <person name="Simonyi S."/>
            <person name="Grun P."/>
            <person name="Shapiro-Ilan D."/>
            <person name="Pidot S.J."/>
            <person name="Stinear T.P."/>
            <person name="Ebersberger I."/>
            <person name="Bode H.B."/>
        </authorList>
    </citation>
    <scope>NUCLEOTIDE SEQUENCE [LARGE SCALE GENOMIC DNA]</scope>
    <source>
        <strain evidence="1 3">DSM 16337</strain>
    </source>
</reference>
<dbReference type="RefSeq" id="WP_099133050.1">
    <property type="nucleotide sequence ID" value="NZ_CAWNOJ010000027.1"/>
</dbReference>
<dbReference type="AlphaFoldDB" id="A0A2D0INF1"/>
<evidence type="ECO:0000313" key="4">
    <source>
        <dbReference type="Proteomes" id="UP000283568"/>
    </source>
</evidence>
<evidence type="ECO:0000313" key="2">
    <source>
        <dbReference type="EMBL" id="RKE89365.1"/>
    </source>
</evidence>
<dbReference type="OrthoDB" id="1366306at2"/>
<protein>
    <submittedName>
        <fullName evidence="2">Virulence-associated protein</fullName>
    </submittedName>
</protein>
<evidence type="ECO:0000313" key="1">
    <source>
        <dbReference type="EMBL" id="PHM23258.1"/>
    </source>
</evidence>
<dbReference type="EMBL" id="NIBT01000016">
    <property type="protein sequence ID" value="PHM23258.1"/>
    <property type="molecule type" value="Genomic_DNA"/>
</dbReference>
<dbReference type="InterPro" id="IPR008810">
    <property type="entry name" value="R_equi_Vir"/>
</dbReference>
<accession>A0A2D0INF1</accession>
<sequence>MNEVEHNEIKFKIIEDFKQYAKGKLEPNVIGEAVKKIASSSNDKYYATGDVQSVMFFLLFSLEVDIDKKSFRGKAGGLTFPGFAGIEGYIYTNLT</sequence>
<proteinExistence type="predicted"/>
<evidence type="ECO:0000313" key="3">
    <source>
        <dbReference type="Proteomes" id="UP000225605"/>
    </source>
</evidence>
<name>A0A2D0INF1_9GAMM</name>
<organism evidence="1 3">
    <name type="scientific">Xenorhabdus ehlersii</name>
    <dbReference type="NCBI Taxonomy" id="290111"/>
    <lineage>
        <taxon>Bacteria</taxon>
        <taxon>Pseudomonadati</taxon>
        <taxon>Pseudomonadota</taxon>
        <taxon>Gammaproteobacteria</taxon>
        <taxon>Enterobacterales</taxon>
        <taxon>Morganellaceae</taxon>
        <taxon>Xenorhabdus</taxon>
    </lineage>
</organism>
<dbReference type="Gene3D" id="2.40.128.480">
    <property type="entry name" value="Rhodococcus equi virulence-associated protein"/>
    <property type="match status" value="1"/>
</dbReference>
<reference evidence="2 4" key="2">
    <citation type="submission" date="2018-09" db="EMBL/GenBank/DDBJ databases">
        <title>Genomic Encyclopedia of Archaeal and Bacterial Type Strains, Phase II (KMG-II): from individual species to whole genera.</title>
        <authorList>
            <person name="Goeker M."/>
        </authorList>
    </citation>
    <scope>NUCLEOTIDE SEQUENCE [LARGE SCALE GENOMIC DNA]</scope>
    <source>
        <strain evidence="2 4">DSM 16337</strain>
    </source>
</reference>
<dbReference type="Pfam" id="PF05526">
    <property type="entry name" value="R_equi_Vir"/>
    <property type="match status" value="1"/>
</dbReference>
<dbReference type="EMBL" id="RAQI01000004">
    <property type="protein sequence ID" value="RKE89365.1"/>
    <property type="molecule type" value="Genomic_DNA"/>
</dbReference>